<protein>
    <recommendedName>
        <fullName evidence="9">Tyrosine recombinase XerC</fullName>
    </recommendedName>
</protein>
<dbReference type="InterPro" id="IPR002104">
    <property type="entry name" value="Integrase_catalytic"/>
</dbReference>
<dbReference type="EMBL" id="MHVH01000005">
    <property type="protein sequence ID" value="OHA90271.1"/>
    <property type="molecule type" value="Genomic_DNA"/>
</dbReference>
<dbReference type="PROSITE" id="PS51900">
    <property type="entry name" value="CB"/>
    <property type="match status" value="1"/>
</dbReference>
<dbReference type="Pfam" id="PF02899">
    <property type="entry name" value="Phage_int_SAM_1"/>
    <property type="match status" value="1"/>
</dbReference>
<dbReference type="InterPro" id="IPR011010">
    <property type="entry name" value="DNA_brk_join_enz"/>
</dbReference>
<keyword evidence="1" id="KW-0229">DNA integration</keyword>
<dbReference type="AlphaFoldDB" id="A0A1G2T0X8"/>
<gene>
    <name evidence="7" type="ORF">A2838_01545</name>
</gene>
<dbReference type="InterPro" id="IPR050090">
    <property type="entry name" value="Tyrosine_recombinase_XerCD"/>
</dbReference>
<dbReference type="InterPro" id="IPR004107">
    <property type="entry name" value="Integrase_SAM-like_N"/>
</dbReference>
<feature type="domain" description="Core-binding (CB)" evidence="6">
    <location>
        <begin position="5"/>
        <end position="100"/>
    </location>
</feature>
<dbReference type="InterPro" id="IPR044068">
    <property type="entry name" value="CB"/>
</dbReference>
<dbReference type="GO" id="GO:0015074">
    <property type="term" value="P:DNA integration"/>
    <property type="evidence" value="ECO:0007669"/>
    <property type="project" value="UniProtKB-KW"/>
</dbReference>
<accession>A0A1G2T0X8</accession>
<dbReference type="InterPro" id="IPR010998">
    <property type="entry name" value="Integrase_recombinase_N"/>
</dbReference>
<organism evidence="7 8">
    <name type="scientific">Candidatus Zambryskibacteria bacterium RIFCSPHIGHO2_01_FULL_46_25</name>
    <dbReference type="NCBI Taxonomy" id="1802738"/>
    <lineage>
        <taxon>Bacteria</taxon>
        <taxon>Candidatus Zambryskiibacteriota</taxon>
    </lineage>
</organism>
<dbReference type="GO" id="GO:0003677">
    <property type="term" value="F:DNA binding"/>
    <property type="evidence" value="ECO:0007669"/>
    <property type="project" value="UniProtKB-UniRule"/>
</dbReference>
<dbReference type="CDD" id="cd00798">
    <property type="entry name" value="INT_XerDC_C"/>
    <property type="match status" value="1"/>
</dbReference>
<dbReference type="Proteomes" id="UP000178107">
    <property type="component" value="Unassembled WGS sequence"/>
</dbReference>
<evidence type="ECO:0000256" key="1">
    <source>
        <dbReference type="ARBA" id="ARBA00022908"/>
    </source>
</evidence>
<feature type="domain" description="Tyr recombinase" evidence="5">
    <location>
        <begin position="121"/>
        <end position="310"/>
    </location>
</feature>
<name>A0A1G2T0X8_9BACT</name>
<keyword evidence="2 4" id="KW-0238">DNA-binding</keyword>
<dbReference type="PROSITE" id="PS51898">
    <property type="entry name" value="TYR_RECOMBINASE"/>
    <property type="match status" value="1"/>
</dbReference>
<dbReference type="InterPro" id="IPR013762">
    <property type="entry name" value="Integrase-like_cat_sf"/>
</dbReference>
<dbReference type="Gene3D" id="1.10.443.10">
    <property type="entry name" value="Intergrase catalytic core"/>
    <property type="match status" value="1"/>
</dbReference>
<comment type="caution">
    <text evidence="7">The sequence shown here is derived from an EMBL/GenBank/DDBJ whole genome shotgun (WGS) entry which is preliminary data.</text>
</comment>
<dbReference type="GO" id="GO:0006310">
    <property type="term" value="P:DNA recombination"/>
    <property type="evidence" value="ECO:0007669"/>
    <property type="project" value="UniProtKB-KW"/>
</dbReference>
<reference evidence="7 8" key="1">
    <citation type="journal article" date="2016" name="Nat. Commun.">
        <title>Thousands of microbial genomes shed light on interconnected biogeochemical processes in an aquifer system.</title>
        <authorList>
            <person name="Anantharaman K."/>
            <person name="Brown C.T."/>
            <person name="Hug L.A."/>
            <person name="Sharon I."/>
            <person name="Castelle C.J."/>
            <person name="Probst A.J."/>
            <person name="Thomas B.C."/>
            <person name="Singh A."/>
            <person name="Wilkins M.J."/>
            <person name="Karaoz U."/>
            <person name="Brodie E.L."/>
            <person name="Williams K.H."/>
            <person name="Hubbard S.S."/>
            <person name="Banfield J.F."/>
        </authorList>
    </citation>
    <scope>NUCLEOTIDE SEQUENCE [LARGE SCALE GENOMIC DNA]</scope>
</reference>
<dbReference type="Pfam" id="PF00589">
    <property type="entry name" value="Phage_integrase"/>
    <property type="match status" value="1"/>
</dbReference>
<dbReference type="PANTHER" id="PTHR30349">
    <property type="entry name" value="PHAGE INTEGRASE-RELATED"/>
    <property type="match status" value="1"/>
</dbReference>
<evidence type="ECO:0008006" key="9">
    <source>
        <dbReference type="Google" id="ProtNLM"/>
    </source>
</evidence>
<evidence type="ECO:0000313" key="8">
    <source>
        <dbReference type="Proteomes" id="UP000178107"/>
    </source>
</evidence>
<sequence>MSRPLPIKDYILPFLDYCEIEKGLSNNTQKNYKQYLLLFIRWLEKISESDLKPEDLTPKHIWDYRLYLARGYKAPGGSFLGKKSQNYYLIAVRSLLNYFAEHDIVSLPSSKIKLAKQKSEETISFLDTSDVEKMLKIPDVSTLGGLRDRAIMELFFSSGMRISELVALNADQLSFLSDKKTDKTYELSIIGKGKHMRTIFISPRAAGWLRQYLNKRHDVHKPLFLNSRPDDEDNNRLSPRSIQKMISRCAMLAGLSKKVTPHTLRHSYATDLLSHGADLRSVQELLGHKNVATTQIYTHVTNKQLRDIHEKFHGGQDMKK</sequence>
<dbReference type="PANTHER" id="PTHR30349:SF88">
    <property type="entry name" value="BLL1584 PROTEIN"/>
    <property type="match status" value="1"/>
</dbReference>
<proteinExistence type="predicted"/>
<evidence type="ECO:0000256" key="2">
    <source>
        <dbReference type="ARBA" id="ARBA00023125"/>
    </source>
</evidence>
<dbReference type="Gene3D" id="1.10.150.130">
    <property type="match status" value="1"/>
</dbReference>
<evidence type="ECO:0000259" key="6">
    <source>
        <dbReference type="PROSITE" id="PS51900"/>
    </source>
</evidence>
<keyword evidence="3" id="KW-0233">DNA recombination</keyword>
<evidence type="ECO:0000259" key="5">
    <source>
        <dbReference type="PROSITE" id="PS51898"/>
    </source>
</evidence>
<evidence type="ECO:0000313" key="7">
    <source>
        <dbReference type="EMBL" id="OHA90271.1"/>
    </source>
</evidence>
<evidence type="ECO:0000256" key="4">
    <source>
        <dbReference type="PROSITE-ProRule" id="PRU01248"/>
    </source>
</evidence>
<evidence type="ECO:0000256" key="3">
    <source>
        <dbReference type="ARBA" id="ARBA00023172"/>
    </source>
</evidence>
<dbReference type="SUPFAM" id="SSF56349">
    <property type="entry name" value="DNA breaking-rejoining enzymes"/>
    <property type="match status" value="1"/>
</dbReference>